<evidence type="ECO:0000313" key="2">
    <source>
        <dbReference type="Proteomes" id="UP001552427"/>
    </source>
</evidence>
<evidence type="ECO:0000313" key="1">
    <source>
        <dbReference type="EMBL" id="MEV4292600.1"/>
    </source>
</evidence>
<dbReference type="Proteomes" id="UP001552427">
    <property type="component" value="Unassembled WGS sequence"/>
</dbReference>
<reference evidence="1 2" key="1">
    <citation type="submission" date="2024-06" db="EMBL/GenBank/DDBJ databases">
        <title>The Natural Products Discovery Center: Release of the First 8490 Sequenced Strains for Exploring Actinobacteria Biosynthetic Diversity.</title>
        <authorList>
            <person name="Kalkreuter E."/>
            <person name="Kautsar S.A."/>
            <person name="Yang D."/>
            <person name="Bader C.D."/>
            <person name="Teijaro C.N."/>
            <person name="Fluegel L."/>
            <person name="Davis C.M."/>
            <person name="Simpson J.R."/>
            <person name="Lauterbach L."/>
            <person name="Steele A.D."/>
            <person name="Gui C."/>
            <person name="Meng S."/>
            <person name="Li G."/>
            <person name="Viehrig K."/>
            <person name="Ye F."/>
            <person name="Su P."/>
            <person name="Kiefer A.F."/>
            <person name="Nichols A."/>
            <person name="Cepeda A.J."/>
            <person name="Yan W."/>
            <person name="Fan B."/>
            <person name="Jiang Y."/>
            <person name="Adhikari A."/>
            <person name="Zheng C.-J."/>
            <person name="Schuster L."/>
            <person name="Cowan T.M."/>
            <person name="Smanski M.J."/>
            <person name="Chevrette M.G."/>
            <person name="De Carvalho L.P.S."/>
            <person name="Shen B."/>
        </authorList>
    </citation>
    <scope>NUCLEOTIDE SEQUENCE [LARGE SCALE GENOMIC DNA]</scope>
    <source>
        <strain evidence="1 2">NPDC049574</strain>
    </source>
</reference>
<keyword evidence="2" id="KW-1185">Reference proteome</keyword>
<name>A0ABV3HKH6_9ACTN</name>
<accession>A0ABV3HKH6</accession>
<proteinExistence type="predicted"/>
<gene>
    <name evidence="1" type="ORF">AB0K40_44435</name>
</gene>
<sequence>MTALAIMALFGATGEIGPIRCGASLNSLAETLGPPWDIGRISRRRRWPRLFSYGHVELCVCHCRTVTMISVQARHDPIELPDPATNVLTAFPSHLTLRQITDSLDAARCRRRVGTAMLELRTEPAGVGFVFRAGHAPEPLLEQAGCWITEHECVPPPHGLPDDGFGV</sequence>
<organism evidence="1 2">
    <name type="scientific">Nonomuraea bangladeshensis</name>
    <dbReference type="NCBI Taxonomy" id="404385"/>
    <lineage>
        <taxon>Bacteria</taxon>
        <taxon>Bacillati</taxon>
        <taxon>Actinomycetota</taxon>
        <taxon>Actinomycetes</taxon>
        <taxon>Streptosporangiales</taxon>
        <taxon>Streptosporangiaceae</taxon>
        <taxon>Nonomuraea</taxon>
    </lineage>
</organism>
<protein>
    <submittedName>
        <fullName evidence="1">Uncharacterized protein</fullName>
    </submittedName>
</protein>
<dbReference type="RefSeq" id="WP_364462935.1">
    <property type="nucleotide sequence ID" value="NZ_JBFARM010000019.1"/>
</dbReference>
<dbReference type="EMBL" id="JBFARM010000019">
    <property type="protein sequence ID" value="MEV4292600.1"/>
    <property type="molecule type" value="Genomic_DNA"/>
</dbReference>
<comment type="caution">
    <text evidence="1">The sequence shown here is derived from an EMBL/GenBank/DDBJ whole genome shotgun (WGS) entry which is preliminary data.</text>
</comment>